<feature type="domain" description="Ubiquinol-cytochrome c chaperone" evidence="3">
    <location>
        <begin position="87"/>
        <end position="217"/>
    </location>
</feature>
<dbReference type="Pfam" id="PF03981">
    <property type="entry name" value="Ubiq_cyt_C_chap"/>
    <property type="match status" value="1"/>
</dbReference>
<name>A0A292ZBK0_SPHSA</name>
<gene>
    <name evidence="4" type="ORF">SFOMI_0839</name>
</gene>
<proteinExistence type="inferred from homology"/>
<accession>A0A292ZBK0</accession>
<organism evidence="4 5">
    <name type="scientific">Sphingobium fuliginis (strain ATCC 27551)</name>
    <dbReference type="NCBI Taxonomy" id="336203"/>
    <lineage>
        <taxon>Bacteria</taxon>
        <taxon>Pseudomonadati</taxon>
        <taxon>Pseudomonadota</taxon>
        <taxon>Alphaproteobacteria</taxon>
        <taxon>Sphingomonadales</taxon>
        <taxon>Sphingomonadaceae</taxon>
        <taxon>Sphingobium</taxon>
    </lineage>
</organism>
<sequence length="219" mass="23780">MNFSCGGLPRTLPKNKAAIASGGRAINMEMREPRQGAADRSSQETVKLMPSIFQRLFAPSDPKDAMRTLYNAIVAEGRQPHWYVEGQVPDTMDGRFDMIVAILAQALMRLEALGAAQESVWLTELFVDDMDGQLRQEGIGDVVVGKHIGRMVSALGGRLTAYRAALSGEADLSEAIARNLYRGDAPSADALAHVESHLRARWVRLGCLSRDALMAGDLG</sequence>
<evidence type="ECO:0000313" key="5">
    <source>
        <dbReference type="Proteomes" id="UP000221538"/>
    </source>
</evidence>
<evidence type="ECO:0000256" key="2">
    <source>
        <dbReference type="SAM" id="MobiDB-lite"/>
    </source>
</evidence>
<feature type="region of interest" description="Disordered" evidence="2">
    <location>
        <begin position="24"/>
        <end position="43"/>
    </location>
</feature>
<dbReference type="InterPro" id="IPR021150">
    <property type="entry name" value="Ubiq_cyt_c_chap"/>
</dbReference>
<protein>
    <submittedName>
        <fullName evidence="4">Ubiquinol-cytochrome C chaperone</fullName>
    </submittedName>
</protein>
<dbReference type="AlphaFoldDB" id="A0A292ZBK0"/>
<reference evidence="4 5" key="2">
    <citation type="journal article" date="2013" name="Environ. Sci. Technol.">
        <title>The 4-tert-butylphenol-utilizing bacterium Sphingobium fuliginis OMI can degrade bisphenols via phenolic ring hydroxylation and meta-cleavage pathway.</title>
        <authorList>
            <person name="Ogata Y."/>
            <person name="Goda S."/>
            <person name="Toyama T."/>
            <person name="Sei K."/>
            <person name="Ike M."/>
        </authorList>
    </citation>
    <scope>NUCLEOTIDE SEQUENCE [LARGE SCALE GENOMIC DNA]</scope>
    <source>
        <strain evidence="4 5">OMI</strain>
    </source>
</reference>
<evidence type="ECO:0000313" key="4">
    <source>
        <dbReference type="EMBL" id="GAY20316.1"/>
    </source>
</evidence>
<comment type="similarity">
    <text evidence="1">Belongs to the UPF0174 family.</text>
</comment>
<comment type="caution">
    <text evidence="4">The sequence shown here is derived from an EMBL/GenBank/DDBJ whole genome shotgun (WGS) entry which is preliminary data.</text>
</comment>
<evidence type="ECO:0000256" key="1">
    <source>
        <dbReference type="ARBA" id="ARBA00006436"/>
    </source>
</evidence>
<evidence type="ECO:0000259" key="3">
    <source>
        <dbReference type="Pfam" id="PF03981"/>
    </source>
</evidence>
<reference evidence="4 5" key="1">
    <citation type="journal article" date="2013" name="Biodegradation">
        <title>Occurrence of 4-tert-butylphenol (4-t-BP) biodegradation in an aquatic sample caused by the presence of Spirodela polyrrhiza and isolation of a 4-t-BP-utilizing bacterium.</title>
        <authorList>
            <person name="Ogata Y."/>
            <person name="Toyama T."/>
            <person name="Yu N."/>
            <person name="Wang X."/>
            <person name="Sei K."/>
            <person name="Ike M."/>
        </authorList>
    </citation>
    <scope>NUCLEOTIDE SEQUENCE [LARGE SCALE GENOMIC DNA]</scope>
    <source>
        <strain evidence="4 5">OMI</strain>
    </source>
</reference>
<dbReference type="Proteomes" id="UP000221538">
    <property type="component" value="Unassembled WGS sequence"/>
</dbReference>
<dbReference type="EMBL" id="BEWI01000030">
    <property type="protein sequence ID" value="GAY20316.1"/>
    <property type="molecule type" value="Genomic_DNA"/>
</dbReference>